<dbReference type="EMBL" id="WHOA01000184">
    <property type="protein sequence ID" value="NOU74786.1"/>
    <property type="molecule type" value="Genomic_DNA"/>
</dbReference>
<dbReference type="PANTHER" id="PTHR34220:SF7">
    <property type="entry name" value="SENSOR HISTIDINE KINASE YPDA"/>
    <property type="match status" value="1"/>
</dbReference>
<dbReference type="RefSeq" id="WP_171646184.1">
    <property type="nucleotide sequence ID" value="NZ_WHOA01000184.1"/>
</dbReference>
<dbReference type="InterPro" id="IPR003594">
    <property type="entry name" value="HATPase_dom"/>
</dbReference>
<dbReference type="Pfam" id="PF02518">
    <property type="entry name" value="HATPase_c"/>
    <property type="match status" value="1"/>
</dbReference>
<gene>
    <name evidence="3" type="ORF">GC098_25940</name>
</gene>
<protein>
    <recommendedName>
        <fullName evidence="2">Histidine kinase/HSP90-like ATPase domain-containing protein</fullName>
    </recommendedName>
</protein>
<dbReference type="PANTHER" id="PTHR34220">
    <property type="entry name" value="SENSOR HISTIDINE KINASE YPDA"/>
    <property type="match status" value="1"/>
</dbReference>
<accession>A0ABX1Y216</accession>
<keyword evidence="1" id="KW-0812">Transmembrane</keyword>
<evidence type="ECO:0000259" key="2">
    <source>
        <dbReference type="SMART" id="SM00387"/>
    </source>
</evidence>
<dbReference type="SMART" id="SM00387">
    <property type="entry name" value="HATPase_c"/>
    <property type="match status" value="1"/>
</dbReference>
<proteinExistence type="predicted"/>
<feature type="domain" description="Histidine kinase/HSP90-like ATPase" evidence="2">
    <location>
        <begin position="457"/>
        <end position="559"/>
    </location>
</feature>
<keyword evidence="4" id="KW-1185">Reference proteome</keyword>
<dbReference type="Proteomes" id="UP000616779">
    <property type="component" value="Unassembled WGS sequence"/>
</dbReference>
<evidence type="ECO:0000256" key="1">
    <source>
        <dbReference type="SAM" id="Phobius"/>
    </source>
</evidence>
<dbReference type="InterPro" id="IPR010559">
    <property type="entry name" value="Sig_transdc_His_kin_internal"/>
</dbReference>
<dbReference type="Pfam" id="PF06580">
    <property type="entry name" value="His_kinase"/>
    <property type="match status" value="1"/>
</dbReference>
<dbReference type="Gene3D" id="3.30.565.10">
    <property type="entry name" value="Histidine kinase-like ATPase, C-terminal domain"/>
    <property type="match status" value="1"/>
</dbReference>
<dbReference type="SUPFAM" id="SSF55874">
    <property type="entry name" value="ATPase domain of HSP90 chaperone/DNA topoisomerase II/histidine kinase"/>
    <property type="match status" value="1"/>
</dbReference>
<feature type="transmembrane region" description="Helical" evidence="1">
    <location>
        <begin position="20"/>
        <end position="40"/>
    </location>
</feature>
<evidence type="ECO:0000313" key="3">
    <source>
        <dbReference type="EMBL" id="NOU74786.1"/>
    </source>
</evidence>
<sequence>MMLWGHKRYPGPKSVQRRLIFLLVAVFIPLSLVLFFVYRFTEQTLVSKMNEVNQFRMEQTSSRVQDLFQRIFMATNLFINDRQFLGSLDVKDPYDIEKNKIYLEAIERLQYAFFLNEKYAVILRDNNGNIYQSDTSRLGLRKEQLQERVLTIMDWEEADIFYSFKWSMIDCPQINGDSASFIVFTRWLFNPGTATKKGMISIVIPISYIQNILKNDGGHYVIENENHESLFSTQIDGDQTVEKISKSTSTHSMKQLNPTNWYLYQLESTDFLNNQLKLFSFVVFMTIVVILIIYFGIMAVVLQTTRKIFNQIRSLSKQLTSNSPNLTISIQSDYQIVELSEILRQLVHNLTTSRKNFELASTEKRKLEMQMLQQQMNPHFLLNTLSTIRFIADSTSQQRISSLILSLSFLLRQQLYRENSHWTMKEEKEYLLRYIEIQNARFGDEYKVNIHFQEETMEKVVLRMLIQPLLENCFEHAFAGKPTGWIQIFAQFKEGGMEITVQDNGDGFINRETQKSRKSIGLANVKDRLLLHYGGSAYIDIQSSPSIGTCIRVFIPDETS</sequence>
<name>A0ABX1Y216_9BACL</name>
<keyword evidence="1" id="KW-0472">Membrane</keyword>
<reference evidence="3 4" key="1">
    <citation type="submission" date="2019-10" db="EMBL/GenBank/DDBJ databases">
        <title>Description of Paenibacillus terrestris sp. nov.</title>
        <authorList>
            <person name="Carlier A."/>
            <person name="Qi S."/>
        </authorList>
    </citation>
    <scope>NUCLEOTIDE SEQUENCE [LARGE SCALE GENOMIC DNA]</scope>
    <source>
        <strain evidence="3 4">LMG 31458</strain>
    </source>
</reference>
<dbReference type="InterPro" id="IPR050640">
    <property type="entry name" value="Bact_2-comp_sensor_kinase"/>
</dbReference>
<organism evidence="3 4">
    <name type="scientific">Paenibacillus phytorum</name>
    <dbReference type="NCBI Taxonomy" id="2654977"/>
    <lineage>
        <taxon>Bacteria</taxon>
        <taxon>Bacillati</taxon>
        <taxon>Bacillota</taxon>
        <taxon>Bacilli</taxon>
        <taxon>Bacillales</taxon>
        <taxon>Paenibacillaceae</taxon>
        <taxon>Paenibacillus</taxon>
    </lineage>
</organism>
<feature type="transmembrane region" description="Helical" evidence="1">
    <location>
        <begin position="278"/>
        <end position="302"/>
    </location>
</feature>
<evidence type="ECO:0000313" key="4">
    <source>
        <dbReference type="Proteomes" id="UP000616779"/>
    </source>
</evidence>
<keyword evidence="1" id="KW-1133">Transmembrane helix</keyword>
<comment type="caution">
    <text evidence="3">The sequence shown here is derived from an EMBL/GenBank/DDBJ whole genome shotgun (WGS) entry which is preliminary data.</text>
</comment>
<dbReference type="InterPro" id="IPR036890">
    <property type="entry name" value="HATPase_C_sf"/>
</dbReference>